<feature type="transmembrane region" description="Helical" evidence="12">
    <location>
        <begin position="535"/>
        <end position="556"/>
    </location>
</feature>
<gene>
    <name evidence="13" type="ORF">LPJ53_001745</name>
</gene>
<dbReference type="GO" id="GO:0005737">
    <property type="term" value="C:cytoplasm"/>
    <property type="evidence" value="ECO:0007669"/>
    <property type="project" value="TreeGrafter"/>
</dbReference>
<evidence type="ECO:0000256" key="5">
    <source>
        <dbReference type="ARBA" id="ARBA00022927"/>
    </source>
</evidence>
<keyword evidence="7" id="KW-0906">Nuclear pore complex</keyword>
<organism evidence="13 14">
    <name type="scientific">Coemansia erecta</name>
    <dbReference type="NCBI Taxonomy" id="147472"/>
    <lineage>
        <taxon>Eukaryota</taxon>
        <taxon>Fungi</taxon>
        <taxon>Fungi incertae sedis</taxon>
        <taxon>Zoopagomycota</taxon>
        <taxon>Kickxellomycotina</taxon>
        <taxon>Kickxellomycetes</taxon>
        <taxon>Kickxellales</taxon>
        <taxon>Kickxellaceae</taxon>
        <taxon>Coemansia</taxon>
    </lineage>
</organism>
<evidence type="ECO:0000256" key="8">
    <source>
        <dbReference type="ARBA" id="ARBA00023242"/>
    </source>
</evidence>
<dbReference type="Pfam" id="PF07817">
    <property type="entry name" value="GLE1"/>
    <property type="match status" value="1"/>
</dbReference>
<dbReference type="GO" id="GO:0000822">
    <property type="term" value="F:inositol hexakisphosphate binding"/>
    <property type="evidence" value="ECO:0007669"/>
    <property type="project" value="TreeGrafter"/>
</dbReference>
<dbReference type="PANTHER" id="PTHR12960">
    <property type="entry name" value="GLE-1-RELATED"/>
    <property type="match status" value="1"/>
</dbReference>
<comment type="subcellular location">
    <subcellularLocation>
        <location evidence="1">Nucleus</location>
        <location evidence="1">Nuclear pore complex</location>
    </subcellularLocation>
</comment>
<dbReference type="PANTHER" id="PTHR12960:SF0">
    <property type="entry name" value="MRNA EXPORT FACTOR GLE1"/>
    <property type="match status" value="1"/>
</dbReference>
<evidence type="ECO:0000256" key="2">
    <source>
        <dbReference type="ARBA" id="ARBA00011056"/>
    </source>
</evidence>
<evidence type="ECO:0000256" key="7">
    <source>
        <dbReference type="ARBA" id="ARBA00023132"/>
    </source>
</evidence>
<keyword evidence="3" id="KW-0813">Transport</keyword>
<accession>A0A9W7Y2R8</accession>
<name>A0A9W7Y2R8_9FUNG</name>
<evidence type="ECO:0000256" key="10">
    <source>
        <dbReference type="ARBA" id="ARBA00029983"/>
    </source>
</evidence>
<keyword evidence="14" id="KW-1185">Reference proteome</keyword>
<dbReference type="EMBL" id="JANBOJ010000047">
    <property type="protein sequence ID" value="KAJ1723936.1"/>
    <property type="molecule type" value="Genomic_DNA"/>
</dbReference>
<dbReference type="GO" id="GO:0044614">
    <property type="term" value="C:nuclear pore cytoplasmic filaments"/>
    <property type="evidence" value="ECO:0007669"/>
    <property type="project" value="TreeGrafter"/>
</dbReference>
<feature type="compositionally biased region" description="Basic and acidic residues" evidence="11">
    <location>
        <begin position="291"/>
        <end position="305"/>
    </location>
</feature>
<dbReference type="Gene3D" id="1.25.40.510">
    <property type="entry name" value="GLE1-like"/>
    <property type="match status" value="1"/>
</dbReference>
<keyword evidence="12" id="KW-0812">Transmembrane</keyword>
<dbReference type="Proteomes" id="UP001149813">
    <property type="component" value="Unassembled WGS sequence"/>
</dbReference>
<evidence type="ECO:0000313" key="13">
    <source>
        <dbReference type="EMBL" id="KAJ1723936.1"/>
    </source>
</evidence>
<keyword evidence="6" id="KW-0811">Translocation</keyword>
<proteinExistence type="inferred from homology"/>
<feature type="region of interest" description="Disordered" evidence="11">
    <location>
        <begin position="266"/>
        <end position="310"/>
    </location>
</feature>
<evidence type="ECO:0000256" key="12">
    <source>
        <dbReference type="SAM" id="Phobius"/>
    </source>
</evidence>
<keyword evidence="12" id="KW-0472">Membrane</keyword>
<evidence type="ECO:0000256" key="6">
    <source>
        <dbReference type="ARBA" id="ARBA00023010"/>
    </source>
</evidence>
<comment type="similarity">
    <text evidence="2">Belongs to the GLE1 family.</text>
</comment>
<evidence type="ECO:0000256" key="9">
    <source>
        <dbReference type="ARBA" id="ARBA00026227"/>
    </source>
</evidence>
<protein>
    <recommendedName>
        <fullName evidence="9">mRNA export factor GLE1</fullName>
    </recommendedName>
    <alternativeName>
        <fullName evidence="10">Nucleoporin GLE1</fullName>
    </alternativeName>
</protein>
<keyword evidence="8" id="KW-0539">Nucleus</keyword>
<evidence type="ECO:0000313" key="14">
    <source>
        <dbReference type="Proteomes" id="UP001149813"/>
    </source>
</evidence>
<dbReference type="OrthoDB" id="420884at2759"/>
<sequence>MRYGLLGSRAGDISGDISGDNHGDNHGDIPGGIDDGSAWRAAAAKAAAKAAAAAATAAAAAAKPAGLKRAESTADHRLNIAGAQHPPKAAPSTAPRVILATRQPAARPAIDLAFGRLTLCAAGPRRSEHAAFRRAARRVHNRPPAPASVAWRLAADEAGAARQAEGARAKLRRVSPADVDGARDRASTRYVRGVRLEAEETQRFLAGLAAPAAAAAPPAGQEMDAAVGGTLAHIACVRREFARARAEETRAAAEAVRRRAEAEAGRRKAAAEASRRQAEEAAESSRQQAEASRRQAAEKAADKRAAAARRQARHVSAEGLAWADAYRAQYAALQAGVAARVRQSAALRAYCFRQRGVITRSVGQLKDSMAFVRRVAQTVGDVVEEAGRTHGADARLWMLNLAAKAVVRQAEAEVAVAPPAAYPLAAAAVLLAQRFAELPALLLVRLVKKCPVCVPAFPPREPGQPADAYRRSIGYREQDEGVLESEALYAERMAGMVALLAALAQTPALDGRANPVPLALAWTWLARMLNLPPRAISPLLVLTVLTTAGTALAAAYGRQFAKLMDTLEREWIPGIAADDPAAVAARSNLEGFVDEYRRLGVLRECDGRVIKPQ</sequence>
<evidence type="ECO:0000256" key="11">
    <source>
        <dbReference type="SAM" id="MobiDB-lite"/>
    </source>
</evidence>
<dbReference type="GO" id="GO:0016973">
    <property type="term" value="P:poly(A)+ mRNA export from nucleus"/>
    <property type="evidence" value="ECO:0007669"/>
    <property type="project" value="InterPro"/>
</dbReference>
<evidence type="ECO:0000256" key="1">
    <source>
        <dbReference type="ARBA" id="ARBA00004567"/>
    </source>
</evidence>
<evidence type="ECO:0000256" key="4">
    <source>
        <dbReference type="ARBA" id="ARBA00022816"/>
    </source>
</evidence>
<dbReference type="AlphaFoldDB" id="A0A9W7Y2R8"/>
<dbReference type="GO" id="GO:0015031">
    <property type="term" value="P:protein transport"/>
    <property type="evidence" value="ECO:0007669"/>
    <property type="project" value="UniProtKB-KW"/>
</dbReference>
<dbReference type="InterPro" id="IPR038506">
    <property type="entry name" value="GLE1-like_sf"/>
</dbReference>
<keyword evidence="12" id="KW-1133">Transmembrane helix</keyword>
<reference evidence="13" key="1">
    <citation type="submission" date="2022-07" db="EMBL/GenBank/DDBJ databases">
        <title>Phylogenomic reconstructions and comparative analyses of Kickxellomycotina fungi.</title>
        <authorList>
            <person name="Reynolds N.K."/>
            <person name="Stajich J.E."/>
            <person name="Barry K."/>
            <person name="Grigoriev I.V."/>
            <person name="Crous P."/>
            <person name="Smith M.E."/>
        </authorList>
    </citation>
    <scope>NUCLEOTIDE SEQUENCE</scope>
    <source>
        <strain evidence="13">NBRC 32514</strain>
    </source>
</reference>
<feature type="region of interest" description="Disordered" evidence="11">
    <location>
        <begin position="14"/>
        <end position="33"/>
    </location>
</feature>
<dbReference type="GO" id="GO:0031369">
    <property type="term" value="F:translation initiation factor binding"/>
    <property type="evidence" value="ECO:0007669"/>
    <property type="project" value="TreeGrafter"/>
</dbReference>
<comment type="caution">
    <text evidence="13">The sequence shown here is derived from an EMBL/GenBank/DDBJ whole genome shotgun (WGS) entry which is preliminary data.</text>
</comment>
<dbReference type="GO" id="GO:0005543">
    <property type="term" value="F:phospholipid binding"/>
    <property type="evidence" value="ECO:0007669"/>
    <property type="project" value="TreeGrafter"/>
</dbReference>
<evidence type="ECO:0000256" key="3">
    <source>
        <dbReference type="ARBA" id="ARBA00022448"/>
    </source>
</evidence>
<keyword evidence="5" id="KW-0653">Protein transport</keyword>
<dbReference type="InterPro" id="IPR012476">
    <property type="entry name" value="GLE1"/>
</dbReference>
<keyword evidence="4" id="KW-0509">mRNA transport</keyword>
<feature type="compositionally biased region" description="Basic and acidic residues" evidence="11">
    <location>
        <begin position="266"/>
        <end position="279"/>
    </location>
</feature>